<keyword evidence="3" id="KW-1185">Reference proteome</keyword>
<dbReference type="Gene3D" id="2.60.40.1120">
    <property type="entry name" value="Carboxypeptidase-like, regulatory domain"/>
    <property type="match status" value="1"/>
</dbReference>
<keyword evidence="1" id="KW-0472">Membrane</keyword>
<proteinExistence type="predicted"/>
<dbReference type="EMBL" id="CP042434">
    <property type="protein sequence ID" value="QEC72214.1"/>
    <property type="molecule type" value="Genomic_DNA"/>
</dbReference>
<gene>
    <name evidence="2" type="ORF">FSB73_11545</name>
</gene>
<dbReference type="SUPFAM" id="SSF49478">
    <property type="entry name" value="Cna protein B-type domain"/>
    <property type="match status" value="1"/>
</dbReference>
<evidence type="ECO:0000256" key="1">
    <source>
        <dbReference type="SAM" id="Phobius"/>
    </source>
</evidence>
<evidence type="ECO:0008006" key="4">
    <source>
        <dbReference type="Google" id="ProtNLM"/>
    </source>
</evidence>
<accession>A0A5B8VKU8</accession>
<keyword evidence="1" id="KW-0812">Transmembrane</keyword>
<reference evidence="2 3" key="1">
    <citation type="journal article" date="2017" name="Int. J. Syst. Evol. Microbiol.">
        <title>Arachidicoccus ginsenosidivorans sp. nov., with ginsenoside-converting activity isolated from ginseng cultivating soil.</title>
        <authorList>
            <person name="Siddiqi M.Z."/>
            <person name="Aslam Z."/>
            <person name="Im W.T."/>
        </authorList>
    </citation>
    <scope>NUCLEOTIDE SEQUENCE [LARGE SCALE GENOMIC DNA]</scope>
    <source>
        <strain evidence="2 3">Gsoil 809</strain>
    </source>
</reference>
<dbReference type="Pfam" id="PF13620">
    <property type="entry name" value="CarboxypepD_reg"/>
    <property type="match status" value="1"/>
</dbReference>
<keyword evidence="1" id="KW-1133">Transmembrane helix</keyword>
<protein>
    <recommendedName>
        <fullName evidence="4">TonB-dependent receptor plug domain-containing protein</fullName>
    </recommendedName>
</protein>
<evidence type="ECO:0000313" key="2">
    <source>
        <dbReference type="EMBL" id="QEC72214.1"/>
    </source>
</evidence>
<name>A0A5B8VKU8_9BACT</name>
<dbReference type="Proteomes" id="UP000321291">
    <property type="component" value="Chromosome"/>
</dbReference>
<feature type="transmembrane region" description="Helical" evidence="1">
    <location>
        <begin position="25"/>
        <end position="44"/>
    </location>
</feature>
<sequence>MRENKLNCHTINSTLHPTINRNKKYWRIVCGLLLLYIFIGRGVFAQNTLNIKVADKTSGGALPYVNGLILQDSTQLSQKFITDKAGNYQVQNLQPGNYRVSLSYTGYLKMDTAIQISNSKEQEQVPKQGRAQQLFIYLTPKFSQLSAVKIKAQKPYLEMDKGKFILNVQQSALAKSSSAWDALKYAPTVITSSAGSLTVLNKPTVVYIDGRRVHQSGEALMQYLQGIPASNIDKIEVIGHPDASYAADISTVIKISTIKYKDDGIKGNITFRGIKASFLHKYINGTVNYKKGALYLQSGYGFGYAKIKSLITMKNWAKPDPSG</sequence>
<dbReference type="KEGG" id="agi:FSB73_11545"/>
<dbReference type="SUPFAM" id="SSF56935">
    <property type="entry name" value="Porins"/>
    <property type="match status" value="1"/>
</dbReference>
<organism evidence="2 3">
    <name type="scientific">Arachidicoccus ginsenosidivorans</name>
    <dbReference type="NCBI Taxonomy" id="496057"/>
    <lineage>
        <taxon>Bacteria</taxon>
        <taxon>Pseudomonadati</taxon>
        <taxon>Bacteroidota</taxon>
        <taxon>Chitinophagia</taxon>
        <taxon>Chitinophagales</taxon>
        <taxon>Chitinophagaceae</taxon>
        <taxon>Arachidicoccus</taxon>
    </lineage>
</organism>
<evidence type="ECO:0000313" key="3">
    <source>
        <dbReference type="Proteomes" id="UP000321291"/>
    </source>
</evidence>
<dbReference type="AlphaFoldDB" id="A0A5B8VKU8"/>